<dbReference type="AlphaFoldDB" id="A0A0D5C247"/>
<dbReference type="Proteomes" id="UP000032408">
    <property type="component" value="Chromosome"/>
</dbReference>
<protein>
    <recommendedName>
        <fullName evidence="3">DUF1059 domain-containing protein</fullName>
    </recommendedName>
</protein>
<dbReference type="OrthoDB" id="9023at2157"/>
<dbReference type="GeneID" id="31894348"/>
<dbReference type="EMBL" id="CP011070">
    <property type="protein sequence ID" value="AJW70477.1"/>
    <property type="molecule type" value="Genomic_DNA"/>
</dbReference>
<dbReference type="InterPro" id="IPR009409">
    <property type="entry name" value="DUF1059"/>
</dbReference>
<dbReference type="STRING" id="1580092.NADRNF5_0783"/>
<reference evidence="1 2" key="2">
    <citation type="journal article" date="2016" name="ISME J.">
        <title>Physiological and genomic characterization of two novel marine thaumarchaeal strains indicates niche differentiation.</title>
        <authorList>
            <person name="Bayer B."/>
            <person name="Vojvoda J."/>
            <person name="Offre P."/>
            <person name="Alves R.J."/>
            <person name="Elisabeth N.H."/>
            <person name="Garcia J.A."/>
            <person name="Volland J.M."/>
            <person name="Srivastava A."/>
            <person name="Schleper C."/>
            <person name="Herndl G.J."/>
        </authorList>
    </citation>
    <scope>NUCLEOTIDE SEQUENCE [LARGE SCALE GENOMIC DNA]</scope>
    <source>
        <strain evidence="1 2">NF5</strain>
    </source>
</reference>
<reference evidence="2" key="1">
    <citation type="submission" date="2015-03" db="EMBL/GenBank/DDBJ databases">
        <title>Characterization of two novel Thaumarchaeota isolated from the Northern Adriatic Sea.</title>
        <authorList>
            <person name="Bayer B."/>
            <person name="Vojvoda J."/>
            <person name="Offre P."/>
            <person name="Srivastava A."/>
            <person name="Elisabeth N."/>
            <person name="Garcia J.A.L."/>
            <person name="Schleper C."/>
            <person name="Herndl G.J."/>
        </authorList>
    </citation>
    <scope>NUCLEOTIDE SEQUENCE [LARGE SCALE GENOMIC DNA]</scope>
    <source>
        <strain evidence="2">NF5</strain>
    </source>
</reference>
<evidence type="ECO:0008006" key="3">
    <source>
        <dbReference type="Google" id="ProtNLM"/>
    </source>
</evidence>
<gene>
    <name evidence="1" type="ORF">NADRNF5_0783</name>
</gene>
<evidence type="ECO:0000313" key="2">
    <source>
        <dbReference type="Proteomes" id="UP000032408"/>
    </source>
</evidence>
<sequence>MAKSYTCSSLVKDCTWSTTANDTATLMKKIVAHAEFKHDLQLSTADKIKIQSSIRG</sequence>
<dbReference type="Pfam" id="PF06348">
    <property type="entry name" value="DUF1059"/>
    <property type="match status" value="1"/>
</dbReference>
<dbReference type="HOGENOM" id="CLU_3002967_0_0_2"/>
<evidence type="ECO:0000313" key="1">
    <source>
        <dbReference type="EMBL" id="AJW70477.1"/>
    </source>
</evidence>
<name>A0A0D5C247_9ARCH</name>
<organism evidence="1 2">
    <name type="scientific">Nitrosopumilus adriaticus</name>
    <dbReference type="NCBI Taxonomy" id="1580092"/>
    <lineage>
        <taxon>Archaea</taxon>
        <taxon>Nitrososphaerota</taxon>
        <taxon>Nitrososphaeria</taxon>
        <taxon>Nitrosopumilales</taxon>
        <taxon>Nitrosopumilaceae</taxon>
        <taxon>Nitrosopumilus</taxon>
    </lineage>
</organism>
<keyword evidence="2" id="KW-1185">Reference proteome</keyword>
<proteinExistence type="predicted"/>
<accession>A0A0D5C247</accession>
<dbReference type="KEGG" id="nin:NADRNF5_0783"/>
<dbReference type="RefSeq" id="WP_082051978.1">
    <property type="nucleotide sequence ID" value="NZ_CP011070.1"/>
</dbReference>